<name>A0A9P9IL56_9HYPO</name>
<dbReference type="SUPFAM" id="SSF52540">
    <property type="entry name" value="P-loop containing nucleoside triphosphate hydrolases"/>
    <property type="match status" value="1"/>
</dbReference>
<dbReference type="InterPro" id="IPR027417">
    <property type="entry name" value="P-loop_NTPase"/>
</dbReference>
<dbReference type="InterPro" id="IPR002110">
    <property type="entry name" value="Ankyrin_rpt"/>
</dbReference>
<dbReference type="InterPro" id="IPR029058">
    <property type="entry name" value="AB_hydrolase_fold"/>
</dbReference>
<dbReference type="SUPFAM" id="SSF53474">
    <property type="entry name" value="alpha/beta-Hydrolases"/>
    <property type="match status" value="1"/>
</dbReference>
<evidence type="ECO:0000259" key="3">
    <source>
        <dbReference type="Pfam" id="PF24883"/>
    </source>
</evidence>
<evidence type="ECO:0000313" key="4">
    <source>
        <dbReference type="EMBL" id="KAH7123364.1"/>
    </source>
</evidence>
<dbReference type="PANTHER" id="PTHR10039">
    <property type="entry name" value="AMELOGENIN"/>
    <property type="match status" value="1"/>
</dbReference>
<reference evidence="4" key="1">
    <citation type="journal article" date="2021" name="Nat. Commun.">
        <title>Genetic determinants of endophytism in the Arabidopsis root mycobiome.</title>
        <authorList>
            <person name="Mesny F."/>
            <person name="Miyauchi S."/>
            <person name="Thiergart T."/>
            <person name="Pickel B."/>
            <person name="Atanasova L."/>
            <person name="Karlsson M."/>
            <person name="Huettel B."/>
            <person name="Barry K.W."/>
            <person name="Haridas S."/>
            <person name="Chen C."/>
            <person name="Bauer D."/>
            <person name="Andreopoulos W."/>
            <person name="Pangilinan J."/>
            <person name="LaButti K."/>
            <person name="Riley R."/>
            <person name="Lipzen A."/>
            <person name="Clum A."/>
            <person name="Drula E."/>
            <person name="Henrissat B."/>
            <person name="Kohler A."/>
            <person name="Grigoriev I.V."/>
            <person name="Martin F.M."/>
            <person name="Hacquard S."/>
        </authorList>
    </citation>
    <scope>NUCLEOTIDE SEQUENCE</scope>
    <source>
        <strain evidence="4">MPI-CAGE-AT-0021</strain>
    </source>
</reference>
<dbReference type="OrthoDB" id="194358at2759"/>
<dbReference type="Gene3D" id="1.25.40.20">
    <property type="entry name" value="Ankyrin repeat-containing domain"/>
    <property type="match status" value="1"/>
</dbReference>
<accession>A0A9P9IL56</accession>
<dbReference type="SMART" id="SM00248">
    <property type="entry name" value="ANK"/>
    <property type="match status" value="3"/>
</dbReference>
<keyword evidence="1" id="KW-0677">Repeat</keyword>
<evidence type="ECO:0000256" key="1">
    <source>
        <dbReference type="ARBA" id="ARBA00022737"/>
    </source>
</evidence>
<sequence>MVGPSGRAAVHSAGMTILVNPDQPSLDGHDDEPDEPPSKARKLGFLSRPHQPKNGDTASCFWPQELLPEILPNARVLTYGYDTKIQHVTHRPVSTATIYDIAWDFLVALQAECQDDPSRPILFIAHSLGGIVVKEMLRRSSGCLSAQTHLHGIFRTTIGIVFFGTPHGGANPHGFLVHIAKKFFKAIGYEANESIINALLPNSERLRELTDCFGTMAEQRKWIIHSFQELDRVKLLRQKVVEDEASRLNIPAIEVTEHICDDHMGMSKFADINDPEFKKVAAALRRITYSQSESFGQSKRQSLTEEQKKILRDSLDFDELQTRHASIKNAHVMTCKWILEKSQYVNWLDPMQLVQHNGFLWIKGKPGAGKSTLMKYVLENARRTMRSKFIIQFFFNAPGHDLERSTIGMYRSLLLQMLNQLPGLWDVLDSLNSTVSGRGCPDWNLELLKSTFEDAIQHLGTSSLVCFIDALDECDESQIRDMISSWEYLGGLAVNKRLKFLVCFSSRHYPHITMKNGLSLTLERQEGHDEDIIKYVDSELKIGKTRLAEKVRMELQKKAAGVFMWVVLVVRILNKEHDSGRIHLLRQRLKDIPEDLHELFRDILIRDVQNKNELLLCIQWVLYSRAPLNPEELYFAIMSAAGPGDALKWNRDELSGDDIRRYILHCSKGLAEVTHSERPTIQFIHESVRDFLLKDNGLNSLWPDVGDRIESRSYEQLKQSCLRYIRADVCNEIRLNVNVHAPSDLDPPASRTLVVTSFPFLEHAVHNVLYYADKAAGCGVPQEDFLKDFSNYPHLQHWIALSNLFERYERPQYTLKASLLYILAMAGTPSLIGSHHSIIACLDVENEYYGCALLATIAWRKYQAFRQFMQRFIEILPPNIAARLQASQDVESGFKPSHLDYNFKFPHGESVLSHFSRYNDGALFSAVLEIGKFAVDFRELNGRTPLSYAAAGSTEVIKVLLATNKVDVDSKDNKGPSKTSGGHTPFLLSVWGGNEDIVALLLQNETVDVKSADQAGRTPLWWAVELRRKDIVDLLVNTGKFGHRVEIHR</sequence>
<comment type="caution">
    <text evidence="4">The sequence shown here is derived from an EMBL/GenBank/DDBJ whole genome shotgun (WGS) entry which is preliminary data.</text>
</comment>
<dbReference type="Gene3D" id="3.40.50.300">
    <property type="entry name" value="P-loop containing nucleotide triphosphate hydrolases"/>
    <property type="match status" value="1"/>
</dbReference>
<dbReference type="Proteomes" id="UP000717696">
    <property type="component" value="Unassembled WGS sequence"/>
</dbReference>
<dbReference type="InterPro" id="IPR056884">
    <property type="entry name" value="NPHP3-like_N"/>
</dbReference>
<keyword evidence="5" id="KW-1185">Reference proteome</keyword>
<dbReference type="Pfam" id="PF00023">
    <property type="entry name" value="Ank"/>
    <property type="match status" value="1"/>
</dbReference>
<feature type="region of interest" description="Disordered" evidence="2">
    <location>
        <begin position="1"/>
        <end position="50"/>
    </location>
</feature>
<dbReference type="Pfam" id="PF12796">
    <property type="entry name" value="Ank_2"/>
    <property type="match status" value="1"/>
</dbReference>
<evidence type="ECO:0000256" key="2">
    <source>
        <dbReference type="SAM" id="MobiDB-lite"/>
    </source>
</evidence>
<dbReference type="SUPFAM" id="SSF48403">
    <property type="entry name" value="Ankyrin repeat"/>
    <property type="match status" value="1"/>
</dbReference>
<proteinExistence type="predicted"/>
<dbReference type="PANTHER" id="PTHR10039:SF5">
    <property type="entry name" value="NACHT DOMAIN-CONTAINING PROTEIN"/>
    <property type="match status" value="1"/>
</dbReference>
<dbReference type="Pfam" id="PF24883">
    <property type="entry name" value="NPHP3_N"/>
    <property type="match status" value="1"/>
</dbReference>
<organism evidence="4 5">
    <name type="scientific">Dactylonectria estremocensis</name>
    <dbReference type="NCBI Taxonomy" id="1079267"/>
    <lineage>
        <taxon>Eukaryota</taxon>
        <taxon>Fungi</taxon>
        <taxon>Dikarya</taxon>
        <taxon>Ascomycota</taxon>
        <taxon>Pezizomycotina</taxon>
        <taxon>Sordariomycetes</taxon>
        <taxon>Hypocreomycetidae</taxon>
        <taxon>Hypocreales</taxon>
        <taxon>Nectriaceae</taxon>
        <taxon>Dactylonectria</taxon>
    </lineage>
</organism>
<dbReference type="Gene3D" id="3.40.50.1820">
    <property type="entry name" value="alpha/beta hydrolase"/>
    <property type="match status" value="1"/>
</dbReference>
<dbReference type="EMBL" id="JAGMUU010000025">
    <property type="protein sequence ID" value="KAH7123364.1"/>
    <property type="molecule type" value="Genomic_DNA"/>
</dbReference>
<dbReference type="AlphaFoldDB" id="A0A9P9IL56"/>
<gene>
    <name evidence="4" type="ORF">B0J13DRAFT_531482</name>
</gene>
<protein>
    <recommendedName>
        <fullName evidence="3">Nephrocystin 3-like N-terminal domain-containing protein</fullName>
    </recommendedName>
</protein>
<feature type="domain" description="Nephrocystin 3-like N-terminal" evidence="3">
    <location>
        <begin position="334"/>
        <end position="507"/>
    </location>
</feature>
<dbReference type="InterPro" id="IPR036770">
    <property type="entry name" value="Ankyrin_rpt-contain_sf"/>
</dbReference>
<evidence type="ECO:0000313" key="5">
    <source>
        <dbReference type="Proteomes" id="UP000717696"/>
    </source>
</evidence>